<dbReference type="EMBL" id="FMYW01000002">
    <property type="protein sequence ID" value="SDC09987.1"/>
    <property type="molecule type" value="Genomic_DNA"/>
</dbReference>
<dbReference type="OrthoDB" id="3034594at2"/>
<keyword evidence="3" id="KW-1185">Reference proteome</keyword>
<reference evidence="3" key="1">
    <citation type="submission" date="2016-10" db="EMBL/GenBank/DDBJ databases">
        <authorList>
            <person name="Varghese N."/>
            <person name="Submissions S."/>
        </authorList>
    </citation>
    <scope>NUCLEOTIDE SEQUENCE [LARGE SCALE GENOMIC DNA]</scope>
    <source>
        <strain evidence="3">DSM 11005</strain>
    </source>
</reference>
<accession>A0A1G6IU01</accession>
<dbReference type="AlphaFoldDB" id="A0A1G6IU01"/>
<dbReference type="Proteomes" id="UP000198943">
    <property type="component" value="Unassembled WGS sequence"/>
</dbReference>
<proteinExistence type="predicted"/>
<evidence type="ECO:0000313" key="2">
    <source>
        <dbReference type="EMBL" id="SDC09987.1"/>
    </source>
</evidence>
<protein>
    <submittedName>
        <fullName evidence="2">Positive regulator of sigma(E), RseC/MucC</fullName>
    </submittedName>
</protein>
<gene>
    <name evidence="2" type="ORF">SAMN04487864_102226</name>
</gene>
<evidence type="ECO:0000256" key="1">
    <source>
        <dbReference type="SAM" id="Phobius"/>
    </source>
</evidence>
<name>A0A1G6IU01_9FIRM</name>
<organism evidence="2 3">
    <name type="scientific">Succiniclasticum ruminis</name>
    <dbReference type="NCBI Taxonomy" id="40841"/>
    <lineage>
        <taxon>Bacteria</taxon>
        <taxon>Bacillati</taxon>
        <taxon>Bacillota</taxon>
        <taxon>Negativicutes</taxon>
        <taxon>Acidaminococcales</taxon>
        <taxon>Acidaminococcaceae</taxon>
        <taxon>Succiniclasticum</taxon>
    </lineage>
</organism>
<evidence type="ECO:0000313" key="3">
    <source>
        <dbReference type="Proteomes" id="UP000198943"/>
    </source>
</evidence>
<feature type="transmembrane region" description="Helical" evidence="1">
    <location>
        <begin position="89"/>
        <end position="109"/>
    </location>
</feature>
<dbReference type="RefSeq" id="WP_093729391.1">
    <property type="nucleotide sequence ID" value="NZ_FMYW01000002.1"/>
</dbReference>
<sequence>MIKGTVTETHGERAKVRVNFKETTERGMRAYIDCWNPISAHPGDNVVIEYRKVDEKKAKWFQILLPVLCLAAGGIFGHALAGFFKMEFWFWPFVAGSVVVWLFIAYNYIKIFRRDAISKKEQLTVTEIEPAAFLINTEEEVEELAEKPKSFLYSGR</sequence>
<dbReference type="Pfam" id="PF04246">
    <property type="entry name" value="RseC_MucC"/>
    <property type="match status" value="1"/>
</dbReference>
<keyword evidence="1" id="KW-0812">Transmembrane</keyword>
<keyword evidence="1" id="KW-1133">Transmembrane helix</keyword>
<feature type="transmembrane region" description="Helical" evidence="1">
    <location>
        <begin position="60"/>
        <end position="83"/>
    </location>
</feature>
<keyword evidence="1" id="KW-0472">Membrane</keyword>